<keyword evidence="2" id="KW-1185">Reference proteome</keyword>
<accession>A0ACB9EBY2</accession>
<protein>
    <submittedName>
        <fullName evidence="1">Uncharacterized protein</fullName>
    </submittedName>
</protein>
<gene>
    <name evidence="1" type="ORF">L1987_56259</name>
</gene>
<comment type="caution">
    <text evidence="1">The sequence shown here is derived from an EMBL/GenBank/DDBJ whole genome shotgun (WGS) entry which is preliminary data.</text>
</comment>
<organism evidence="1 2">
    <name type="scientific">Smallanthus sonchifolius</name>
    <dbReference type="NCBI Taxonomy" id="185202"/>
    <lineage>
        <taxon>Eukaryota</taxon>
        <taxon>Viridiplantae</taxon>
        <taxon>Streptophyta</taxon>
        <taxon>Embryophyta</taxon>
        <taxon>Tracheophyta</taxon>
        <taxon>Spermatophyta</taxon>
        <taxon>Magnoliopsida</taxon>
        <taxon>eudicotyledons</taxon>
        <taxon>Gunneridae</taxon>
        <taxon>Pentapetalae</taxon>
        <taxon>asterids</taxon>
        <taxon>campanulids</taxon>
        <taxon>Asterales</taxon>
        <taxon>Asteraceae</taxon>
        <taxon>Asteroideae</taxon>
        <taxon>Heliantheae alliance</taxon>
        <taxon>Millerieae</taxon>
        <taxon>Smallanthus</taxon>
    </lineage>
</organism>
<proteinExistence type="predicted"/>
<reference evidence="2" key="1">
    <citation type="journal article" date="2022" name="Mol. Ecol. Resour.">
        <title>The genomes of chicory, endive, great burdock and yacon provide insights into Asteraceae palaeo-polyploidization history and plant inulin production.</title>
        <authorList>
            <person name="Fan W."/>
            <person name="Wang S."/>
            <person name="Wang H."/>
            <person name="Wang A."/>
            <person name="Jiang F."/>
            <person name="Liu H."/>
            <person name="Zhao H."/>
            <person name="Xu D."/>
            <person name="Zhang Y."/>
        </authorList>
    </citation>
    <scope>NUCLEOTIDE SEQUENCE [LARGE SCALE GENOMIC DNA]</scope>
    <source>
        <strain evidence="2">cv. Yunnan</strain>
    </source>
</reference>
<evidence type="ECO:0000313" key="2">
    <source>
        <dbReference type="Proteomes" id="UP001056120"/>
    </source>
</evidence>
<dbReference type="EMBL" id="CM042035">
    <property type="protein sequence ID" value="KAI3756439.1"/>
    <property type="molecule type" value="Genomic_DNA"/>
</dbReference>
<dbReference type="Proteomes" id="UP001056120">
    <property type="component" value="Linkage Group LG18"/>
</dbReference>
<sequence>MAAQPTSTKKTLYDFTVKDAKGNDVDLSIYKGKVVLIVNVASKCGLTNNNYDELNQIYLKYKEKGFEILAFPCNQFGAQEPGSNEEIVDFVCTRFKSEFPIFDKIDVNGEKAAPVYEFLKTGFYGILGGDIQWNFSKFLVDKNGQPVDRYYPTTSPLTVERHSETLGSSVDFQICRNCLNVYGCRICVE</sequence>
<evidence type="ECO:0000313" key="1">
    <source>
        <dbReference type="EMBL" id="KAI3756439.1"/>
    </source>
</evidence>
<name>A0ACB9EBY2_9ASTR</name>
<reference evidence="1 2" key="2">
    <citation type="journal article" date="2022" name="Mol. Ecol. Resour.">
        <title>The genomes of chicory, endive, great burdock and yacon provide insights into Asteraceae paleo-polyploidization history and plant inulin production.</title>
        <authorList>
            <person name="Fan W."/>
            <person name="Wang S."/>
            <person name="Wang H."/>
            <person name="Wang A."/>
            <person name="Jiang F."/>
            <person name="Liu H."/>
            <person name="Zhao H."/>
            <person name="Xu D."/>
            <person name="Zhang Y."/>
        </authorList>
    </citation>
    <scope>NUCLEOTIDE SEQUENCE [LARGE SCALE GENOMIC DNA]</scope>
    <source>
        <strain evidence="2">cv. Yunnan</strain>
        <tissue evidence="1">Leaves</tissue>
    </source>
</reference>